<evidence type="ECO:0000313" key="2">
    <source>
        <dbReference type="Proteomes" id="UP001366166"/>
    </source>
</evidence>
<gene>
    <name evidence="1" type="ORF">FAK_36940</name>
</gene>
<dbReference type="EMBL" id="AP028679">
    <property type="protein sequence ID" value="BEQ16628.1"/>
    <property type="molecule type" value="Genomic_DNA"/>
</dbReference>
<dbReference type="AlphaFoldDB" id="A0AAU9EHT7"/>
<keyword evidence="2" id="KW-1185">Reference proteome</keyword>
<name>A0AAU9EHT7_9BACT</name>
<dbReference type="Proteomes" id="UP001366166">
    <property type="component" value="Chromosome"/>
</dbReference>
<organism evidence="1 2">
    <name type="scientific">Desulfoferula mesophila</name>
    <dbReference type="NCBI Taxonomy" id="3058419"/>
    <lineage>
        <taxon>Bacteria</taxon>
        <taxon>Pseudomonadati</taxon>
        <taxon>Thermodesulfobacteriota</taxon>
        <taxon>Desulfarculia</taxon>
        <taxon>Desulfarculales</taxon>
        <taxon>Desulfarculaceae</taxon>
        <taxon>Desulfoferula</taxon>
    </lineage>
</organism>
<sequence>MFTPSLPQGQPNMKFKKFAAALGIICLLLGALCLPALGASAQERGPDYALAANWLHLPQATEHPVDVFWVYPTVYNGQAMVAKVDDPEMKKDALYTIRSQASVFADLANLYAPLYRQVKISVLSLDQKQQDHYLGIGLGDVQAAFDFYLEHYN</sequence>
<reference evidence="2" key="1">
    <citation type="journal article" date="2023" name="Arch. Microbiol.">
        <title>Desulfoferula mesophilus gen. nov. sp. nov., a mesophilic sulfate-reducing bacterium isolated from a brackish lake sediment.</title>
        <authorList>
            <person name="Watanabe T."/>
            <person name="Yabe T."/>
            <person name="Tsuji J.M."/>
            <person name="Fukui M."/>
        </authorList>
    </citation>
    <scope>NUCLEOTIDE SEQUENCE [LARGE SCALE GENOMIC DNA]</scope>
    <source>
        <strain evidence="2">12FAK</strain>
    </source>
</reference>
<dbReference type="Pfam" id="PF11288">
    <property type="entry name" value="DUF3089"/>
    <property type="match status" value="1"/>
</dbReference>
<accession>A0AAU9EHT7</accession>
<evidence type="ECO:0000313" key="1">
    <source>
        <dbReference type="EMBL" id="BEQ16628.1"/>
    </source>
</evidence>
<proteinExistence type="predicted"/>
<protein>
    <submittedName>
        <fullName evidence="1">Uncharacterized protein</fullName>
    </submittedName>
</protein>
<dbReference type="InterPro" id="IPR021440">
    <property type="entry name" value="DUF3089"/>
</dbReference>
<dbReference type="KEGG" id="dmp:FAK_36940"/>